<dbReference type="AlphaFoldDB" id="A0AAE0LVU1"/>
<keyword evidence="1" id="KW-0479">Metal-binding</keyword>
<keyword evidence="2" id="KW-0863">Zinc-finger</keyword>
<feature type="region of interest" description="Disordered" evidence="4">
    <location>
        <begin position="915"/>
        <end position="935"/>
    </location>
</feature>
<dbReference type="SUPFAM" id="SSF144232">
    <property type="entry name" value="HIT/MYND zinc finger-like"/>
    <property type="match status" value="1"/>
</dbReference>
<keyword evidence="7" id="KW-1185">Reference proteome</keyword>
<protein>
    <recommendedName>
        <fullName evidence="5">MYND-type domain-containing protein</fullName>
    </recommendedName>
</protein>
<reference evidence="6" key="1">
    <citation type="journal article" date="2023" name="Mol. Phylogenet. Evol.">
        <title>Genome-scale phylogeny and comparative genomics of the fungal order Sordariales.</title>
        <authorList>
            <person name="Hensen N."/>
            <person name="Bonometti L."/>
            <person name="Westerberg I."/>
            <person name="Brannstrom I.O."/>
            <person name="Guillou S."/>
            <person name="Cros-Aarteil S."/>
            <person name="Calhoun S."/>
            <person name="Haridas S."/>
            <person name="Kuo A."/>
            <person name="Mondo S."/>
            <person name="Pangilinan J."/>
            <person name="Riley R."/>
            <person name="LaButti K."/>
            <person name="Andreopoulos B."/>
            <person name="Lipzen A."/>
            <person name="Chen C."/>
            <person name="Yan M."/>
            <person name="Daum C."/>
            <person name="Ng V."/>
            <person name="Clum A."/>
            <person name="Steindorff A."/>
            <person name="Ohm R.A."/>
            <person name="Martin F."/>
            <person name="Silar P."/>
            <person name="Natvig D.O."/>
            <person name="Lalanne C."/>
            <person name="Gautier V."/>
            <person name="Ament-Velasquez S.L."/>
            <person name="Kruys A."/>
            <person name="Hutchinson M.I."/>
            <person name="Powell A.J."/>
            <person name="Barry K."/>
            <person name="Miller A.N."/>
            <person name="Grigoriev I.V."/>
            <person name="Debuchy R."/>
            <person name="Gladieux P."/>
            <person name="Hiltunen Thoren M."/>
            <person name="Johannesson H."/>
        </authorList>
    </citation>
    <scope>NUCLEOTIDE SEQUENCE</scope>
    <source>
        <strain evidence="6">CBS 168.71</strain>
    </source>
</reference>
<evidence type="ECO:0000313" key="6">
    <source>
        <dbReference type="EMBL" id="KAK3298729.1"/>
    </source>
</evidence>
<gene>
    <name evidence="6" type="ORF">B0H64DRAFT_81498</name>
</gene>
<sequence length="935" mass="105443">MAGRFDWETNGLDRAKFEALTKLLRLRYHGQVGAPTRFDESHLYTPDDGDLALDDADSTKVSTLADFGSSRLQRAFLDRLAELVANEKGGRHVSATLMTNSHDEVRVFVARNSKFRPRDEAFMKCTEALLRRIAEGQDISSRDELWALILKHYEARIHDYICDLRQVLKRYMQGEQRESPSQLVAHLRELCDAAFAQYVSNTEKSEVLVAQAHELYKTFSEDDFSEVWPSGSRSLRACLGFLGRVRTSFGVLVRAAEKLPGIATISISTVGCVAPRKASSSEHGQIWTLGRLFQHLGCAFTDDGVNDLLAPEGKRPRWTKRKLAQEFDKLQSSTWEVHAEMQLLQLYIHPPKIGSVGSSAVDYIGCSKKSCFLCWHFLALFGGVKTRGSHGKLYNLWGLPDFQGLPMAQMEQIIRSVRDLESLLRAEIKSRDTVVLPQAKESTVGASTISTVLPGSNVPSTTSMISSYLQNQRANLLVKASSSEGASYSDNETETEQSITEVVATSGHCGGSDCEKITTRRCSHCSGTWFCSVSCEDEAADLHLFACNRRPITTADLLRRDCFHDSHPEDSRVREDYGFQRCRNRREESKLFGLYIGVFNYQLVPSQEVDRWMTQGILADKIIELFSTLPENCRGGYYTWFLRHRHVLDASKNSTRDEDDVHNYIQERFREARVYLDPADQAKPIERLTPWAKQNCFFFLTLLLDSTHPPPVMRNLDLWFDFGYVVCSDAYDENSLSNLYQRLLFGNKLAQEHFRSVGMEHLAPRDIPACTFEEFWTAWEEGSLMALFERYQVSRVADGSALGEFLAYPGGNPRPSVWRLRHFLAIEDANVLTAAPEIAAAAIEYGFQPDLDVRTKMGLHQFYVGLFRRGVLPSIVHEAKKTGALQKVPEWALTDADERVTRVLSSLPCDSEFEGLQSSGGSRGGETRGWGCMVM</sequence>
<dbReference type="Proteomes" id="UP001278766">
    <property type="component" value="Unassembled WGS sequence"/>
</dbReference>
<dbReference type="PANTHER" id="PTHR42037:SF1">
    <property type="match status" value="1"/>
</dbReference>
<evidence type="ECO:0000313" key="7">
    <source>
        <dbReference type="Proteomes" id="UP001278766"/>
    </source>
</evidence>
<dbReference type="GO" id="GO:0008270">
    <property type="term" value="F:zinc ion binding"/>
    <property type="evidence" value="ECO:0007669"/>
    <property type="project" value="UniProtKB-KW"/>
</dbReference>
<reference evidence="6" key="2">
    <citation type="submission" date="2023-06" db="EMBL/GenBank/DDBJ databases">
        <authorList>
            <consortium name="Lawrence Berkeley National Laboratory"/>
            <person name="Haridas S."/>
            <person name="Hensen N."/>
            <person name="Bonometti L."/>
            <person name="Westerberg I."/>
            <person name="Brannstrom I.O."/>
            <person name="Guillou S."/>
            <person name="Cros-Aarteil S."/>
            <person name="Calhoun S."/>
            <person name="Kuo A."/>
            <person name="Mondo S."/>
            <person name="Pangilinan J."/>
            <person name="Riley R."/>
            <person name="Labutti K."/>
            <person name="Andreopoulos B."/>
            <person name="Lipzen A."/>
            <person name="Chen C."/>
            <person name="Yanf M."/>
            <person name="Daum C."/>
            <person name="Ng V."/>
            <person name="Clum A."/>
            <person name="Steindorff A."/>
            <person name="Ohm R."/>
            <person name="Martin F."/>
            <person name="Silar P."/>
            <person name="Natvig D."/>
            <person name="Lalanne C."/>
            <person name="Gautier V."/>
            <person name="Ament-Velasquez S.L."/>
            <person name="Kruys A."/>
            <person name="Hutchinson M.I."/>
            <person name="Powell A.J."/>
            <person name="Barry K."/>
            <person name="Miller A.N."/>
            <person name="Grigoriev I.V."/>
            <person name="Debuchy R."/>
            <person name="Gladieux P."/>
            <person name="Thoren M.H."/>
            <person name="Johannesson H."/>
        </authorList>
    </citation>
    <scope>NUCLEOTIDE SEQUENCE</scope>
    <source>
        <strain evidence="6">CBS 168.71</strain>
    </source>
</reference>
<evidence type="ECO:0000256" key="3">
    <source>
        <dbReference type="ARBA" id="ARBA00022833"/>
    </source>
</evidence>
<accession>A0AAE0LVU1</accession>
<dbReference type="InterPro" id="IPR002893">
    <property type="entry name" value="Znf_MYND"/>
</dbReference>
<evidence type="ECO:0000256" key="2">
    <source>
        <dbReference type="ARBA" id="ARBA00022771"/>
    </source>
</evidence>
<dbReference type="GeneID" id="87845767"/>
<dbReference type="PROSITE" id="PS01360">
    <property type="entry name" value="ZF_MYND_1"/>
    <property type="match status" value="1"/>
</dbReference>
<comment type="caution">
    <text evidence="6">The sequence shown here is derived from an EMBL/GenBank/DDBJ whole genome shotgun (WGS) entry which is preliminary data.</text>
</comment>
<dbReference type="RefSeq" id="XP_062662243.1">
    <property type="nucleotide sequence ID" value="XM_062808819.1"/>
</dbReference>
<name>A0AAE0LVU1_9PEZI</name>
<proteinExistence type="predicted"/>
<dbReference type="InterPro" id="IPR027796">
    <property type="entry name" value="OTT_1508_deam-like"/>
</dbReference>
<dbReference type="Pfam" id="PF14441">
    <property type="entry name" value="OTT_1508_deam"/>
    <property type="match status" value="1"/>
</dbReference>
<dbReference type="EMBL" id="JAUEPN010000002">
    <property type="protein sequence ID" value="KAK3298729.1"/>
    <property type="molecule type" value="Genomic_DNA"/>
</dbReference>
<keyword evidence="3" id="KW-0862">Zinc</keyword>
<evidence type="ECO:0000256" key="1">
    <source>
        <dbReference type="ARBA" id="ARBA00022723"/>
    </source>
</evidence>
<evidence type="ECO:0000256" key="4">
    <source>
        <dbReference type="SAM" id="MobiDB-lite"/>
    </source>
</evidence>
<feature type="domain" description="MYND-type" evidence="5">
    <location>
        <begin position="509"/>
        <end position="547"/>
    </location>
</feature>
<dbReference type="PANTHER" id="PTHR42037">
    <property type="match status" value="1"/>
</dbReference>
<organism evidence="6 7">
    <name type="scientific">Chaetomium fimeti</name>
    <dbReference type="NCBI Taxonomy" id="1854472"/>
    <lineage>
        <taxon>Eukaryota</taxon>
        <taxon>Fungi</taxon>
        <taxon>Dikarya</taxon>
        <taxon>Ascomycota</taxon>
        <taxon>Pezizomycotina</taxon>
        <taxon>Sordariomycetes</taxon>
        <taxon>Sordariomycetidae</taxon>
        <taxon>Sordariales</taxon>
        <taxon>Chaetomiaceae</taxon>
        <taxon>Chaetomium</taxon>
    </lineage>
</organism>
<evidence type="ECO:0000259" key="5">
    <source>
        <dbReference type="PROSITE" id="PS01360"/>
    </source>
</evidence>